<gene>
    <name evidence="2" type="ORF">PGLA1383_LOCUS57377</name>
</gene>
<evidence type="ECO:0000313" key="2">
    <source>
        <dbReference type="EMBL" id="CAE8642992.1"/>
    </source>
</evidence>
<dbReference type="EMBL" id="CAJNNV010033239">
    <property type="protein sequence ID" value="CAE8642992.1"/>
    <property type="molecule type" value="Genomic_DNA"/>
</dbReference>
<evidence type="ECO:0000256" key="1">
    <source>
        <dbReference type="SAM" id="MobiDB-lite"/>
    </source>
</evidence>
<keyword evidence="3" id="KW-1185">Reference proteome</keyword>
<feature type="region of interest" description="Disordered" evidence="1">
    <location>
        <begin position="194"/>
        <end position="253"/>
    </location>
</feature>
<name>A0A813HWT0_POLGL</name>
<accession>A0A813HWT0</accession>
<dbReference type="AlphaFoldDB" id="A0A813HWT0"/>
<protein>
    <submittedName>
        <fullName evidence="2">Uncharacterized protein</fullName>
    </submittedName>
</protein>
<feature type="compositionally biased region" description="Low complexity" evidence="1">
    <location>
        <begin position="194"/>
        <end position="226"/>
    </location>
</feature>
<feature type="compositionally biased region" description="Low complexity" evidence="1">
    <location>
        <begin position="236"/>
        <end position="245"/>
    </location>
</feature>
<sequence length="253" mass="27341">MGTASTAQLDLSACSQPSVGPAASELRPPWALAQADKFDYDECPFCSLRRSHEAWLRAEIKRLASEVLVLETTIPPKFFPELEKRLQELPLPASGYTGGVDDITGNSCPRCSEHRREVRRLQQEAQGLDSHCKARIEFHRRFARKIEALLIEKRQIEARLFQSNNGSLDGNALGDGRFSAITRVNLPDEDVVRSASLPAPAPPSAEASASADPTSSSLPALASRAPGRPGAALLASESSSSSSDSNQQPCFKT</sequence>
<dbReference type="OrthoDB" id="415505at2759"/>
<organism evidence="2 3">
    <name type="scientific">Polarella glacialis</name>
    <name type="common">Dinoflagellate</name>
    <dbReference type="NCBI Taxonomy" id="89957"/>
    <lineage>
        <taxon>Eukaryota</taxon>
        <taxon>Sar</taxon>
        <taxon>Alveolata</taxon>
        <taxon>Dinophyceae</taxon>
        <taxon>Suessiales</taxon>
        <taxon>Suessiaceae</taxon>
        <taxon>Polarella</taxon>
    </lineage>
</organism>
<dbReference type="Proteomes" id="UP000654075">
    <property type="component" value="Unassembled WGS sequence"/>
</dbReference>
<proteinExistence type="predicted"/>
<evidence type="ECO:0000313" key="3">
    <source>
        <dbReference type="Proteomes" id="UP000654075"/>
    </source>
</evidence>
<comment type="caution">
    <text evidence="2">The sequence shown here is derived from an EMBL/GenBank/DDBJ whole genome shotgun (WGS) entry which is preliminary data.</text>
</comment>
<reference evidence="2" key="1">
    <citation type="submission" date="2021-02" db="EMBL/GenBank/DDBJ databases">
        <authorList>
            <person name="Dougan E. K."/>
            <person name="Rhodes N."/>
            <person name="Thang M."/>
            <person name="Chan C."/>
        </authorList>
    </citation>
    <scope>NUCLEOTIDE SEQUENCE</scope>
</reference>